<dbReference type="PANTHER" id="PTHR12172:SF0">
    <property type="entry name" value="CELL CYCLE CHECKPOINT PROTEIN RAD17"/>
    <property type="match status" value="1"/>
</dbReference>
<keyword evidence="10" id="KW-1185">Reference proteome</keyword>
<evidence type="ECO:0000313" key="9">
    <source>
        <dbReference type="EMBL" id="GFH43686.1"/>
    </source>
</evidence>
<evidence type="ECO:0000256" key="6">
    <source>
        <dbReference type="ARBA" id="ARBA00023242"/>
    </source>
</evidence>
<evidence type="ECO:0000256" key="1">
    <source>
        <dbReference type="ARBA" id="ARBA00004123"/>
    </source>
</evidence>
<reference evidence="9 10" key="1">
    <citation type="journal article" date="2021" name="Sci. Rep.">
        <title>The genome of the diatom Chaetoceros tenuissimus carries an ancient integrated fragment of an extant virus.</title>
        <authorList>
            <person name="Hongo Y."/>
            <person name="Kimura K."/>
            <person name="Takaki Y."/>
            <person name="Yoshida Y."/>
            <person name="Baba S."/>
            <person name="Kobayashi G."/>
            <person name="Nagasaki K."/>
            <person name="Hano T."/>
            <person name="Tomaru Y."/>
        </authorList>
    </citation>
    <scope>NUCLEOTIDE SEQUENCE [LARGE SCALE GENOMIC DNA]</scope>
    <source>
        <strain evidence="9 10">NIES-3715</strain>
    </source>
</reference>
<keyword evidence="4" id="KW-0227">DNA damage</keyword>
<dbReference type="EMBL" id="BLLK01000014">
    <property type="protein sequence ID" value="GFH43686.1"/>
    <property type="molecule type" value="Genomic_DNA"/>
</dbReference>
<keyword evidence="7" id="KW-0131">Cell cycle</keyword>
<proteinExistence type="inferred from homology"/>
<protein>
    <recommendedName>
        <fullName evidence="11">Cell cycle checkpoint protein RAD17</fullName>
    </recommendedName>
</protein>
<keyword evidence="3" id="KW-0547">Nucleotide-binding</keyword>
<sequence length="622" mass="70439">METSKLKRIVKRRRAQPSALAWPVGGIGNVNSNNKLTSVKPSPITNSSINSTASHSKVRRHRNPSIRQNKSSQQWIDKYQPRSIKELCIAPAKISLVQNWLESKYDKECIDPTKFIILAGATGIGKSTLIRVLAKELGYRILEWNESFMEYSRQGGYQSSIQQFQEFLDSVSFPYEAVSISDGASAPAKKSLVLIDDLPHLHTQEQKVQFQHCFNAYIQKTQTPTVMIYSNGSEGKLKPDDLEEYLDPQILYSPLVNIIQINPVTKAKMKTCLMKIFQKEGIRIPSPDFFEEMHLKHAGDMRHAIMNLQFQYGSFEGKGFIGRNSTNSGVSTTSMDSRDKKLSTFHALGKILYAKRVDQVSQRSLNQEEDYHDYSWNLDKRPQLQFDAETVLEESDIGIHGALNFVQFHSPDFFSEISEINQAFSNFSDAAYLLDSPYELRGSLFPEAYATSICGRTVGDTNKHPAPSKFRQLTAPKTYEVKRKQNENMIKIENICRRLTYREHHLALDVNVRSSHDFASDALPFIKRIIPEEVATLSSDIFSQRNINIANANNVDNDSINDVKIQVSQQTEVLTRDDIVDSSDDEDICNGNVNASTCMNDSNKNGAKFDHTENEPDIIVIE</sequence>
<evidence type="ECO:0000256" key="3">
    <source>
        <dbReference type="ARBA" id="ARBA00022741"/>
    </source>
</evidence>
<evidence type="ECO:0000313" key="10">
    <source>
        <dbReference type="Proteomes" id="UP001054902"/>
    </source>
</evidence>
<comment type="similarity">
    <text evidence="2">Belongs to the rad17/RAD24 family.</text>
</comment>
<organism evidence="9 10">
    <name type="scientific">Chaetoceros tenuissimus</name>
    <dbReference type="NCBI Taxonomy" id="426638"/>
    <lineage>
        <taxon>Eukaryota</taxon>
        <taxon>Sar</taxon>
        <taxon>Stramenopiles</taxon>
        <taxon>Ochrophyta</taxon>
        <taxon>Bacillariophyta</taxon>
        <taxon>Coscinodiscophyceae</taxon>
        <taxon>Chaetocerotophycidae</taxon>
        <taxon>Chaetocerotales</taxon>
        <taxon>Chaetocerotaceae</taxon>
        <taxon>Chaetoceros</taxon>
    </lineage>
</organism>
<evidence type="ECO:0000256" key="2">
    <source>
        <dbReference type="ARBA" id="ARBA00006168"/>
    </source>
</evidence>
<dbReference type="PANTHER" id="PTHR12172">
    <property type="entry name" value="CELL CYCLE CHECKPOINT PROTEIN RAD17"/>
    <property type="match status" value="1"/>
</dbReference>
<dbReference type="InterPro" id="IPR004582">
    <property type="entry name" value="Checkpoint_prot_Rad17_Rad24"/>
</dbReference>
<name>A0AAD3CF74_9STRA</name>
<dbReference type="GO" id="GO:0003689">
    <property type="term" value="F:DNA clamp loader activity"/>
    <property type="evidence" value="ECO:0007669"/>
    <property type="project" value="TreeGrafter"/>
</dbReference>
<dbReference type="InterPro" id="IPR027417">
    <property type="entry name" value="P-loop_NTPase"/>
</dbReference>
<accession>A0AAD3CF74</accession>
<dbReference type="Proteomes" id="UP001054902">
    <property type="component" value="Unassembled WGS sequence"/>
</dbReference>
<dbReference type="GO" id="GO:0005524">
    <property type="term" value="F:ATP binding"/>
    <property type="evidence" value="ECO:0007669"/>
    <property type="project" value="UniProtKB-KW"/>
</dbReference>
<evidence type="ECO:0000256" key="8">
    <source>
        <dbReference type="SAM" id="MobiDB-lite"/>
    </source>
</evidence>
<keyword evidence="6" id="KW-0539">Nucleus</keyword>
<feature type="compositionally biased region" description="Polar residues" evidence="8">
    <location>
        <begin position="32"/>
        <end position="55"/>
    </location>
</feature>
<comment type="caution">
    <text evidence="9">The sequence shown here is derived from an EMBL/GenBank/DDBJ whole genome shotgun (WGS) entry which is preliminary data.</text>
</comment>
<dbReference type="GO" id="GO:0006281">
    <property type="term" value="P:DNA repair"/>
    <property type="evidence" value="ECO:0007669"/>
    <property type="project" value="InterPro"/>
</dbReference>
<feature type="region of interest" description="Disordered" evidence="8">
    <location>
        <begin position="32"/>
        <end position="72"/>
    </location>
</feature>
<dbReference type="GO" id="GO:0000077">
    <property type="term" value="P:DNA damage checkpoint signaling"/>
    <property type="evidence" value="ECO:0007669"/>
    <property type="project" value="TreeGrafter"/>
</dbReference>
<dbReference type="SUPFAM" id="SSF52540">
    <property type="entry name" value="P-loop containing nucleoside triphosphate hydrolases"/>
    <property type="match status" value="1"/>
</dbReference>
<evidence type="ECO:0000256" key="4">
    <source>
        <dbReference type="ARBA" id="ARBA00022763"/>
    </source>
</evidence>
<comment type="subcellular location">
    <subcellularLocation>
        <location evidence="1">Nucleus</location>
    </subcellularLocation>
</comment>
<dbReference type="Pfam" id="PF03215">
    <property type="entry name" value="Rad17"/>
    <property type="match status" value="1"/>
</dbReference>
<evidence type="ECO:0000256" key="7">
    <source>
        <dbReference type="ARBA" id="ARBA00023306"/>
    </source>
</evidence>
<evidence type="ECO:0000256" key="5">
    <source>
        <dbReference type="ARBA" id="ARBA00022840"/>
    </source>
</evidence>
<dbReference type="CDD" id="cd00009">
    <property type="entry name" value="AAA"/>
    <property type="match status" value="1"/>
</dbReference>
<dbReference type="GO" id="GO:0003682">
    <property type="term" value="F:chromatin binding"/>
    <property type="evidence" value="ECO:0007669"/>
    <property type="project" value="TreeGrafter"/>
</dbReference>
<dbReference type="GO" id="GO:0033314">
    <property type="term" value="P:mitotic DNA replication checkpoint signaling"/>
    <property type="evidence" value="ECO:0007669"/>
    <property type="project" value="TreeGrafter"/>
</dbReference>
<evidence type="ECO:0008006" key="11">
    <source>
        <dbReference type="Google" id="ProtNLM"/>
    </source>
</evidence>
<dbReference type="GO" id="GO:0005634">
    <property type="term" value="C:nucleus"/>
    <property type="evidence" value="ECO:0007669"/>
    <property type="project" value="UniProtKB-SubCell"/>
</dbReference>
<keyword evidence="5" id="KW-0067">ATP-binding</keyword>
<dbReference type="AlphaFoldDB" id="A0AAD3CF74"/>
<gene>
    <name evidence="9" type="ORF">CTEN210_00159</name>
</gene>
<dbReference type="Gene3D" id="3.40.50.300">
    <property type="entry name" value="P-loop containing nucleotide triphosphate hydrolases"/>
    <property type="match status" value="1"/>
</dbReference>